<evidence type="ECO:0000313" key="4">
    <source>
        <dbReference type="Proteomes" id="UP000825729"/>
    </source>
</evidence>
<dbReference type="InterPro" id="IPR046845">
    <property type="entry name" value="ASY3-like_CC"/>
</dbReference>
<keyword evidence="4" id="KW-1185">Reference proteome</keyword>
<proteinExistence type="predicted"/>
<feature type="compositionally biased region" description="Basic and acidic residues" evidence="1">
    <location>
        <begin position="13"/>
        <end position="26"/>
    </location>
</feature>
<organism evidence="3 4">
    <name type="scientific">Aristolochia fimbriata</name>
    <name type="common">White veined hardy Dutchman's pipe vine</name>
    <dbReference type="NCBI Taxonomy" id="158543"/>
    <lineage>
        <taxon>Eukaryota</taxon>
        <taxon>Viridiplantae</taxon>
        <taxon>Streptophyta</taxon>
        <taxon>Embryophyta</taxon>
        <taxon>Tracheophyta</taxon>
        <taxon>Spermatophyta</taxon>
        <taxon>Magnoliopsida</taxon>
        <taxon>Magnoliidae</taxon>
        <taxon>Piperales</taxon>
        <taxon>Aristolochiaceae</taxon>
        <taxon>Aristolochia</taxon>
    </lineage>
</organism>
<gene>
    <name evidence="3" type="ORF">H6P81_015363</name>
</gene>
<dbReference type="PANTHER" id="PTHR35295">
    <property type="entry name" value="DNA LIGASE-LIKE PROTEIN"/>
    <property type="match status" value="1"/>
</dbReference>
<reference evidence="3 4" key="1">
    <citation type="submission" date="2021-07" db="EMBL/GenBank/DDBJ databases">
        <title>The Aristolochia fimbriata genome: insights into angiosperm evolution, floral development and chemical biosynthesis.</title>
        <authorList>
            <person name="Jiao Y."/>
        </authorList>
    </citation>
    <scope>NUCLEOTIDE SEQUENCE [LARGE SCALE GENOMIC DNA]</scope>
    <source>
        <strain evidence="3">IBCAS-2021</strain>
        <tissue evidence="3">Leaf</tissue>
    </source>
</reference>
<dbReference type="Pfam" id="PF20435">
    <property type="entry name" value="ASY3-like"/>
    <property type="match status" value="1"/>
</dbReference>
<evidence type="ECO:0000259" key="2">
    <source>
        <dbReference type="Pfam" id="PF20435"/>
    </source>
</evidence>
<dbReference type="Proteomes" id="UP000825729">
    <property type="component" value="Unassembled WGS sequence"/>
</dbReference>
<comment type="caution">
    <text evidence="3">The sequence shown here is derived from an EMBL/GenBank/DDBJ whole genome shotgun (WGS) entry which is preliminary data.</text>
</comment>
<feature type="region of interest" description="Disordered" evidence="1">
    <location>
        <begin position="1"/>
        <end position="30"/>
    </location>
</feature>
<evidence type="ECO:0000313" key="3">
    <source>
        <dbReference type="EMBL" id="KAG9444023.1"/>
    </source>
</evidence>
<feature type="domain" description="Meiosis-specific protein ASY3-like coiled-coil" evidence="2">
    <location>
        <begin position="26"/>
        <end position="173"/>
    </location>
</feature>
<dbReference type="AlphaFoldDB" id="A0AAV7E5E4"/>
<dbReference type="EMBL" id="JAINDJ010000006">
    <property type="protein sequence ID" value="KAG9444023.1"/>
    <property type="molecule type" value="Genomic_DNA"/>
</dbReference>
<dbReference type="PANTHER" id="PTHR35295:SF1">
    <property type="entry name" value="DNA LIGASE-LIKE PROTEIN"/>
    <property type="match status" value="1"/>
</dbReference>
<evidence type="ECO:0000256" key="1">
    <source>
        <dbReference type="SAM" id="MobiDB-lite"/>
    </source>
</evidence>
<protein>
    <recommendedName>
        <fullName evidence="2">Meiosis-specific protein ASY3-like coiled-coil domain-containing protein</fullName>
    </recommendedName>
</protein>
<sequence>MSTGTGNRKKRVNASEEQKSGKKFREDEDLDADFSNDIQGIISALHQIKEKAQKDGQKKSEEIIGSAATEVKTMLDDCKSKLEKDRQTFSKALLKSSKECETMLKNEAVKFHAIYEKFCKDEAAHLQVFKDIFSKFEDEKQKLFLRYEQQRKKEKTILSDLEKSFAEKIAAAEDSLKKKKQEDKSFSFLRRSLGTFLDCASDDDIELA</sequence>
<accession>A0AAV7E5E4</accession>
<name>A0AAV7E5E4_ARIFI</name>